<sequence>MPICPAILSHPSIEYLMAYGLMDQFKAQRGFIIYDFETLSDQVMKEITDQTTLLSQLSKLSIASTEVYPNRDKSDKQTYYSDFDIIADYLKPNPKVKPFKLTAGQWKNKCYNYKQQGYKAGRETEKNVTADDYDYYKRLFETSICSI</sequence>
<dbReference type="AlphaFoldDB" id="A0A5J4W7T2"/>
<evidence type="ECO:0000313" key="2">
    <source>
        <dbReference type="Proteomes" id="UP000324800"/>
    </source>
</evidence>
<comment type="caution">
    <text evidence="1">The sequence shown here is derived from an EMBL/GenBank/DDBJ whole genome shotgun (WGS) entry which is preliminary data.</text>
</comment>
<accession>A0A5J4W7T2</accession>
<organism evidence="1 2">
    <name type="scientific">Streblomastix strix</name>
    <dbReference type="NCBI Taxonomy" id="222440"/>
    <lineage>
        <taxon>Eukaryota</taxon>
        <taxon>Metamonada</taxon>
        <taxon>Preaxostyla</taxon>
        <taxon>Oxymonadida</taxon>
        <taxon>Streblomastigidae</taxon>
        <taxon>Streblomastix</taxon>
    </lineage>
</organism>
<name>A0A5J4W7T2_9EUKA</name>
<protein>
    <submittedName>
        <fullName evidence="1">Uncharacterized protein</fullName>
    </submittedName>
</protein>
<proteinExistence type="predicted"/>
<reference evidence="1 2" key="1">
    <citation type="submission" date="2019-03" db="EMBL/GenBank/DDBJ databases">
        <title>Single cell metagenomics reveals metabolic interactions within the superorganism composed of flagellate Streblomastix strix and complex community of Bacteroidetes bacteria on its surface.</title>
        <authorList>
            <person name="Treitli S.C."/>
            <person name="Kolisko M."/>
            <person name="Husnik F."/>
            <person name="Keeling P."/>
            <person name="Hampl V."/>
        </authorList>
    </citation>
    <scope>NUCLEOTIDE SEQUENCE [LARGE SCALE GENOMIC DNA]</scope>
    <source>
        <strain evidence="1">ST1C</strain>
    </source>
</reference>
<evidence type="ECO:0000313" key="1">
    <source>
        <dbReference type="EMBL" id="KAA6390765.1"/>
    </source>
</evidence>
<dbReference type="EMBL" id="SNRW01003114">
    <property type="protein sequence ID" value="KAA6390765.1"/>
    <property type="molecule type" value="Genomic_DNA"/>
</dbReference>
<dbReference type="Proteomes" id="UP000324800">
    <property type="component" value="Unassembled WGS sequence"/>
</dbReference>
<gene>
    <name evidence="1" type="ORF">EZS28_013709</name>
</gene>